<reference evidence="2 3" key="1">
    <citation type="journal article" date="2018" name="Genome Biol. Evol.">
        <title>Multiple Roots of Fruiting Body Formation in Amoebozoa.</title>
        <authorList>
            <person name="Hillmann F."/>
            <person name="Forbes G."/>
            <person name="Novohradska S."/>
            <person name="Ferling I."/>
            <person name="Riege K."/>
            <person name="Groth M."/>
            <person name="Westermann M."/>
            <person name="Marz M."/>
            <person name="Spaller T."/>
            <person name="Winckler T."/>
            <person name="Schaap P."/>
            <person name="Glockner G."/>
        </authorList>
    </citation>
    <scope>NUCLEOTIDE SEQUENCE [LARGE SCALE GENOMIC DNA]</scope>
    <source>
        <strain evidence="2 3">Jena</strain>
    </source>
</reference>
<dbReference type="Proteomes" id="UP000241769">
    <property type="component" value="Unassembled WGS sequence"/>
</dbReference>
<gene>
    <name evidence="2" type="ORF">PROFUN_13416</name>
</gene>
<evidence type="ECO:0000313" key="3">
    <source>
        <dbReference type="Proteomes" id="UP000241769"/>
    </source>
</evidence>
<evidence type="ECO:0000313" key="2">
    <source>
        <dbReference type="EMBL" id="PRP78583.1"/>
    </source>
</evidence>
<dbReference type="EMBL" id="MDYQ01000216">
    <property type="protein sequence ID" value="PRP78583.1"/>
    <property type="molecule type" value="Genomic_DNA"/>
</dbReference>
<keyword evidence="3" id="KW-1185">Reference proteome</keyword>
<protein>
    <submittedName>
        <fullName evidence="2">Uncharacterized protein</fullName>
    </submittedName>
</protein>
<accession>A0A2P6N3S1</accession>
<sequence length="60" mass="6921">MISIEAWNRKQVLAQSQNSHHNHNLEDLSTNHPPHNNTPHHLTNPGHQNPPQDPWGRLLL</sequence>
<dbReference type="InParanoid" id="A0A2P6N3S1"/>
<evidence type="ECO:0000256" key="1">
    <source>
        <dbReference type="SAM" id="MobiDB-lite"/>
    </source>
</evidence>
<organism evidence="2 3">
    <name type="scientific">Planoprotostelium fungivorum</name>
    <dbReference type="NCBI Taxonomy" id="1890364"/>
    <lineage>
        <taxon>Eukaryota</taxon>
        <taxon>Amoebozoa</taxon>
        <taxon>Evosea</taxon>
        <taxon>Variosea</taxon>
        <taxon>Cavosteliida</taxon>
        <taxon>Cavosteliaceae</taxon>
        <taxon>Planoprotostelium</taxon>
    </lineage>
</organism>
<proteinExistence type="predicted"/>
<feature type="region of interest" description="Disordered" evidence="1">
    <location>
        <begin position="13"/>
        <end position="60"/>
    </location>
</feature>
<name>A0A2P6N3S1_9EUKA</name>
<dbReference type="AlphaFoldDB" id="A0A2P6N3S1"/>
<comment type="caution">
    <text evidence="2">The sequence shown here is derived from an EMBL/GenBank/DDBJ whole genome shotgun (WGS) entry which is preliminary data.</text>
</comment>
<feature type="compositionally biased region" description="Low complexity" evidence="1">
    <location>
        <begin position="30"/>
        <end position="45"/>
    </location>
</feature>